<dbReference type="Gene3D" id="2.40.10.180">
    <property type="entry name" value="Phage tail proteins"/>
    <property type="match status" value="1"/>
</dbReference>
<accession>A0A177ST74</accession>
<dbReference type="Proteomes" id="UP000077752">
    <property type="component" value="Unassembled WGS sequence"/>
</dbReference>
<organism evidence="1 2">
    <name type="scientific">Pseudomonas putida</name>
    <name type="common">Arthrobacter siderocapsulatus</name>
    <dbReference type="NCBI Taxonomy" id="303"/>
    <lineage>
        <taxon>Bacteria</taxon>
        <taxon>Pseudomonadati</taxon>
        <taxon>Pseudomonadota</taxon>
        <taxon>Gammaproteobacteria</taxon>
        <taxon>Pseudomonadales</taxon>
        <taxon>Pseudomonadaceae</taxon>
        <taxon>Pseudomonas</taxon>
    </lineage>
</organism>
<dbReference type="GO" id="GO:0019068">
    <property type="term" value="P:virion assembly"/>
    <property type="evidence" value="ECO:0007669"/>
    <property type="project" value="InterPro"/>
</dbReference>
<gene>
    <name evidence="1" type="ORF">AYO28_14160</name>
</gene>
<protein>
    <submittedName>
        <fullName evidence="1">Uncharacterized protein</fullName>
    </submittedName>
</protein>
<proteinExistence type="predicted"/>
<evidence type="ECO:0000313" key="2">
    <source>
        <dbReference type="Proteomes" id="UP000077752"/>
    </source>
</evidence>
<dbReference type="RefSeq" id="WP_064302358.1">
    <property type="nucleotide sequence ID" value="NZ_LUCV01000011.1"/>
</dbReference>
<comment type="caution">
    <text evidence="1">The sequence shown here is derived from an EMBL/GenBank/DDBJ whole genome shotgun (WGS) entry which is preliminary data.</text>
</comment>
<dbReference type="AlphaFoldDB" id="A0A177ST74"/>
<dbReference type="EMBL" id="LUCV01000011">
    <property type="protein sequence ID" value="OAI93531.1"/>
    <property type="molecule type" value="Genomic_DNA"/>
</dbReference>
<evidence type="ECO:0000313" key="1">
    <source>
        <dbReference type="EMBL" id="OAI93531.1"/>
    </source>
</evidence>
<sequence length="104" mass="11519">MSFRELVEDLDDTVFDVLGDTAFIEGREVLGMLRVPWLQPKLGKIVTALREPHLVIRVGDAQGVTERQQVRIELPEQDGGGTYVVVRPEPGGDGLVTLVLRRIA</sequence>
<dbReference type="InterPro" id="IPR008018">
    <property type="entry name" value="Phage_tail_attach_FII"/>
</dbReference>
<dbReference type="Pfam" id="PF05354">
    <property type="entry name" value="Phage_attach"/>
    <property type="match status" value="1"/>
</dbReference>
<reference evidence="1 2" key="1">
    <citation type="submission" date="2016-03" db="EMBL/GenBank/DDBJ databases">
        <title>Draft Genome Assembly of Pseudomonas putida strain CBF10-2.</title>
        <authorList>
            <person name="Iyer R.S."/>
            <person name="Damania A."/>
        </authorList>
    </citation>
    <scope>NUCLEOTIDE SEQUENCE [LARGE SCALE GENOMIC DNA]</scope>
    <source>
        <strain evidence="1 2">CBF10-2</strain>
    </source>
</reference>
<name>A0A177ST74_PSEPU</name>
<dbReference type="InterPro" id="IPR053734">
    <property type="entry name" value="Phage_Head-Tail_Connect_sf"/>
</dbReference>